<evidence type="ECO:0000313" key="3">
    <source>
        <dbReference type="Proteomes" id="UP000800039"/>
    </source>
</evidence>
<feature type="compositionally biased region" description="Basic residues" evidence="1">
    <location>
        <begin position="349"/>
        <end position="359"/>
    </location>
</feature>
<keyword evidence="3" id="KW-1185">Reference proteome</keyword>
<feature type="compositionally biased region" description="Low complexity" evidence="1">
    <location>
        <begin position="371"/>
        <end position="381"/>
    </location>
</feature>
<feature type="region of interest" description="Disordered" evidence="1">
    <location>
        <begin position="118"/>
        <end position="152"/>
    </location>
</feature>
<dbReference type="EMBL" id="ML976616">
    <property type="protein sequence ID" value="KAF1844687.1"/>
    <property type="molecule type" value="Genomic_DNA"/>
</dbReference>
<sequence length="502" mass="55663">MPRFHSATEGDALKWIREHLRLPTDDAPRFEEGQVHAVLNVIDGYLPLFKGTRNSITPDPPLFIRPSPLSSTPPVVRPLPQPEFRISYYEQYEHQKEIQKQRQLEELVATSSVLSPGVAQEQTCNTRPSSDFSSSTNTLREGSPKASSVVTPTFLGDGDIDKDVSMPSPINNVHSSGLHDHNSEDDDFDVDPDLALRLMHTEFSRWSHNKREGVDAVTGVVMRAPTDTHVAMLYNDRETWSESSRVSRQNIKVDEHELQDAGDPTGAMCAQDSTHETLSFDSLHRSSSSRVSTDTVAHRDTASVKDDSADKDDMPQEQSYPSLRAAIIAKGKANSNSSILTAQPGSQKRSAHLKKKNRKPTMPPLPETRPETAQQLEQQQQEAERKPKFLIFDNTDAGRRIAITHALKAGLINPDNPSDVAGLLKKMKEFKPAKRAKTEDDQDAEEPADKLDAVLTDIKEATMRQGAAETEADAEKIEGEEVVKSQRAKGKARKNAKKNATT</sequence>
<feature type="compositionally biased region" description="Basic residues" evidence="1">
    <location>
        <begin position="486"/>
        <end position="502"/>
    </location>
</feature>
<feature type="compositionally biased region" description="Basic and acidic residues" evidence="1">
    <location>
        <begin position="473"/>
        <end position="484"/>
    </location>
</feature>
<organism evidence="2 3">
    <name type="scientific">Cucurbitaria berberidis CBS 394.84</name>
    <dbReference type="NCBI Taxonomy" id="1168544"/>
    <lineage>
        <taxon>Eukaryota</taxon>
        <taxon>Fungi</taxon>
        <taxon>Dikarya</taxon>
        <taxon>Ascomycota</taxon>
        <taxon>Pezizomycotina</taxon>
        <taxon>Dothideomycetes</taxon>
        <taxon>Pleosporomycetidae</taxon>
        <taxon>Pleosporales</taxon>
        <taxon>Pleosporineae</taxon>
        <taxon>Cucurbitariaceae</taxon>
        <taxon>Cucurbitaria</taxon>
    </lineage>
</organism>
<proteinExistence type="predicted"/>
<feature type="region of interest" description="Disordered" evidence="1">
    <location>
        <begin position="463"/>
        <end position="502"/>
    </location>
</feature>
<name>A0A9P4L7U7_9PLEO</name>
<feature type="compositionally biased region" description="Low complexity" evidence="1">
    <location>
        <begin position="280"/>
        <end position="295"/>
    </location>
</feature>
<dbReference type="RefSeq" id="XP_040787250.1">
    <property type="nucleotide sequence ID" value="XM_040931795.1"/>
</dbReference>
<accession>A0A9P4L7U7</accession>
<evidence type="ECO:0000313" key="2">
    <source>
        <dbReference type="EMBL" id="KAF1844687.1"/>
    </source>
</evidence>
<protein>
    <submittedName>
        <fullName evidence="2">Uncharacterized protein</fullName>
    </submittedName>
</protein>
<feature type="compositionally biased region" description="Polar residues" evidence="1">
    <location>
        <begin position="335"/>
        <end position="348"/>
    </location>
</feature>
<feature type="compositionally biased region" description="Polar residues" evidence="1">
    <location>
        <begin position="118"/>
        <end position="151"/>
    </location>
</feature>
<feature type="region of interest" description="Disordered" evidence="1">
    <location>
        <begin position="280"/>
        <end position="317"/>
    </location>
</feature>
<dbReference type="GeneID" id="63849047"/>
<dbReference type="OrthoDB" id="3779826at2759"/>
<gene>
    <name evidence="2" type="ORF">K460DRAFT_354575</name>
</gene>
<dbReference type="AlphaFoldDB" id="A0A9P4L7U7"/>
<feature type="region of interest" description="Disordered" evidence="1">
    <location>
        <begin position="335"/>
        <end position="388"/>
    </location>
</feature>
<evidence type="ECO:0000256" key="1">
    <source>
        <dbReference type="SAM" id="MobiDB-lite"/>
    </source>
</evidence>
<dbReference type="Proteomes" id="UP000800039">
    <property type="component" value="Unassembled WGS sequence"/>
</dbReference>
<reference evidence="2" key="1">
    <citation type="submission" date="2020-01" db="EMBL/GenBank/DDBJ databases">
        <authorList>
            <consortium name="DOE Joint Genome Institute"/>
            <person name="Haridas S."/>
            <person name="Albert R."/>
            <person name="Binder M."/>
            <person name="Bloem J."/>
            <person name="Labutti K."/>
            <person name="Salamov A."/>
            <person name="Andreopoulos B."/>
            <person name="Baker S.E."/>
            <person name="Barry K."/>
            <person name="Bills G."/>
            <person name="Bluhm B.H."/>
            <person name="Cannon C."/>
            <person name="Castanera R."/>
            <person name="Culley D.E."/>
            <person name="Daum C."/>
            <person name="Ezra D."/>
            <person name="Gonzalez J.B."/>
            <person name="Henrissat B."/>
            <person name="Kuo A."/>
            <person name="Liang C."/>
            <person name="Lipzen A."/>
            <person name="Lutzoni F."/>
            <person name="Magnuson J."/>
            <person name="Mondo S."/>
            <person name="Nolan M."/>
            <person name="Ohm R."/>
            <person name="Pangilinan J."/>
            <person name="Park H.-J."/>
            <person name="Ramirez L."/>
            <person name="Alfaro M."/>
            <person name="Sun H."/>
            <person name="Tritt A."/>
            <person name="Yoshinaga Y."/>
            <person name="Zwiers L.-H."/>
            <person name="Turgeon B.G."/>
            <person name="Goodwin S.B."/>
            <person name="Spatafora J.W."/>
            <person name="Crous P.W."/>
            <person name="Grigoriev I.V."/>
        </authorList>
    </citation>
    <scope>NUCLEOTIDE SEQUENCE</scope>
    <source>
        <strain evidence="2">CBS 394.84</strain>
    </source>
</reference>
<feature type="compositionally biased region" description="Basic and acidic residues" evidence="1">
    <location>
        <begin position="296"/>
        <end position="314"/>
    </location>
</feature>
<comment type="caution">
    <text evidence="2">The sequence shown here is derived from an EMBL/GenBank/DDBJ whole genome shotgun (WGS) entry which is preliminary data.</text>
</comment>